<sequence length="63" mass="7005">MSVQLSEFAKSLNVETAFTVLAAAKKLKAAGKDVVELERSTWKLPSCSSHRDWFSRPRSGHVD</sequence>
<reference evidence="1 2" key="1">
    <citation type="submission" date="2019-08" db="EMBL/GenBank/DDBJ databases">
        <title>100 year-old enigma solved: identification of Planctomyces bekefii, the type genus and species of the phylum Planctomycetes.</title>
        <authorList>
            <person name="Svetlana D.N."/>
            <person name="Overmann J."/>
        </authorList>
    </citation>
    <scope>NUCLEOTIDE SEQUENCE [LARGE SCALE GENOMIC DNA]</scope>
    <source>
        <strain evidence="1">Phe10_nw2017</strain>
    </source>
</reference>
<reference evidence="1 2" key="2">
    <citation type="submission" date="2019-08" db="EMBL/GenBank/DDBJ databases">
        <authorList>
            <person name="Henke P."/>
        </authorList>
    </citation>
    <scope>NUCLEOTIDE SEQUENCE [LARGE SCALE GENOMIC DNA]</scope>
    <source>
        <strain evidence="1">Phe10_nw2017</strain>
    </source>
</reference>
<gene>
    <name evidence="1" type="ORF">E3A20_23940</name>
</gene>
<accession>A0A5C6M162</accession>
<evidence type="ECO:0000313" key="1">
    <source>
        <dbReference type="EMBL" id="TWW08476.1"/>
    </source>
</evidence>
<organism evidence="1 2">
    <name type="scientific">Planctomyces bekefii</name>
    <dbReference type="NCBI Taxonomy" id="1653850"/>
    <lineage>
        <taxon>Bacteria</taxon>
        <taxon>Pseudomonadati</taxon>
        <taxon>Planctomycetota</taxon>
        <taxon>Planctomycetia</taxon>
        <taxon>Planctomycetales</taxon>
        <taxon>Planctomycetaceae</taxon>
        <taxon>Planctomyces</taxon>
    </lineage>
</organism>
<keyword evidence="2" id="KW-1185">Reference proteome</keyword>
<comment type="caution">
    <text evidence="1">The sequence shown here is derived from an EMBL/GenBank/DDBJ whole genome shotgun (WGS) entry which is preliminary data.</text>
</comment>
<dbReference type="AlphaFoldDB" id="A0A5C6M162"/>
<proteinExistence type="predicted"/>
<evidence type="ECO:0000313" key="2">
    <source>
        <dbReference type="Proteomes" id="UP000321083"/>
    </source>
</evidence>
<dbReference type="EMBL" id="SRHE01000650">
    <property type="protein sequence ID" value="TWW08476.1"/>
    <property type="molecule type" value="Genomic_DNA"/>
</dbReference>
<protein>
    <submittedName>
        <fullName evidence="1">Uncharacterized protein</fullName>
    </submittedName>
</protein>
<dbReference type="Proteomes" id="UP000321083">
    <property type="component" value="Unassembled WGS sequence"/>
</dbReference>
<name>A0A5C6M162_9PLAN</name>